<dbReference type="GO" id="GO:0003677">
    <property type="term" value="F:DNA binding"/>
    <property type="evidence" value="ECO:0007669"/>
    <property type="project" value="InterPro"/>
</dbReference>
<evidence type="ECO:0000256" key="1">
    <source>
        <dbReference type="SAM" id="MobiDB-lite"/>
    </source>
</evidence>
<organism evidence="2 3">
    <name type="scientific">Kalanchoe fedtschenkoi</name>
    <name type="common">Lavender scallops</name>
    <name type="synonym">South American air plant</name>
    <dbReference type="NCBI Taxonomy" id="63787"/>
    <lineage>
        <taxon>Eukaryota</taxon>
        <taxon>Viridiplantae</taxon>
        <taxon>Streptophyta</taxon>
        <taxon>Embryophyta</taxon>
        <taxon>Tracheophyta</taxon>
        <taxon>Spermatophyta</taxon>
        <taxon>Magnoliopsida</taxon>
        <taxon>eudicotyledons</taxon>
        <taxon>Gunneridae</taxon>
        <taxon>Pentapetalae</taxon>
        <taxon>Saxifragales</taxon>
        <taxon>Crassulaceae</taxon>
        <taxon>Kalanchoe</taxon>
    </lineage>
</organism>
<dbReference type="AlphaFoldDB" id="A0A7N0T5K1"/>
<sequence length="186" mass="20574">MATPIESVAAVRSIFKEKVEQIWRDLDELKVLCGADACVIIYGPDNVPQVWPPAGMDFRRVVAKFLGVPPEAAGTSRLVAKIRERFLKANILKNRAKLETLQMENRHQKLAKVIVDGMNGQADLSSLTAEDLTDVLDLIADQMRKIDERMDYLKEDHPAADGGSNAAEQQAEASLQTDDTNNNDEA</sequence>
<dbReference type="Proteomes" id="UP000594263">
    <property type="component" value="Unplaced"/>
</dbReference>
<keyword evidence="3" id="KW-1185">Reference proteome</keyword>
<dbReference type="GO" id="GO:0046983">
    <property type="term" value="F:protein dimerization activity"/>
    <property type="evidence" value="ECO:0007669"/>
    <property type="project" value="InterPro"/>
</dbReference>
<accession>A0A7N0T5K1</accession>
<dbReference type="Gene3D" id="3.40.1810.10">
    <property type="entry name" value="Transcription factor, MADS-box"/>
    <property type="match status" value="1"/>
</dbReference>
<feature type="region of interest" description="Disordered" evidence="1">
    <location>
        <begin position="151"/>
        <end position="186"/>
    </location>
</feature>
<evidence type="ECO:0008006" key="4">
    <source>
        <dbReference type="Google" id="ProtNLM"/>
    </source>
</evidence>
<proteinExistence type="predicted"/>
<reference evidence="2" key="1">
    <citation type="submission" date="2021-01" db="UniProtKB">
        <authorList>
            <consortium name="EnsemblPlants"/>
        </authorList>
    </citation>
    <scope>IDENTIFICATION</scope>
</reference>
<dbReference type="Gramene" id="Kaladp0024s0087.1.v1.1">
    <property type="protein sequence ID" value="Kaladp0024s0087.1.v1.1"/>
    <property type="gene ID" value="Kaladp0024s0087.v1.1"/>
</dbReference>
<name>A0A7N0T5K1_KALFE</name>
<feature type="compositionally biased region" description="Polar residues" evidence="1">
    <location>
        <begin position="166"/>
        <end position="180"/>
    </location>
</feature>
<dbReference type="OMA" id="CHEDGVM"/>
<protein>
    <recommendedName>
        <fullName evidence="4">MADS-box domain-containing protein</fullName>
    </recommendedName>
</protein>
<evidence type="ECO:0000313" key="3">
    <source>
        <dbReference type="Proteomes" id="UP000594263"/>
    </source>
</evidence>
<dbReference type="InterPro" id="IPR036879">
    <property type="entry name" value="TF_MADSbox_sf"/>
</dbReference>
<dbReference type="EnsemblPlants" id="Kaladp0024s0087.1.v1.1">
    <property type="protein sequence ID" value="Kaladp0024s0087.1.v1.1"/>
    <property type="gene ID" value="Kaladp0024s0087.v1.1"/>
</dbReference>
<evidence type="ECO:0000313" key="2">
    <source>
        <dbReference type="EnsemblPlants" id="Kaladp0024s0087.1.v1.1"/>
    </source>
</evidence>
<dbReference type="SUPFAM" id="SSF55455">
    <property type="entry name" value="SRF-like"/>
    <property type="match status" value="1"/>
</dbReference>